<accession>A0A2L2XGB2</accession>
<evidence type="ECO:0000313" key="2">
    <source>
        <dbReference type="Proteomes" id="UP000239549"/>
    </source>
</evidence>
<comment type="caution">
    <text evidence="1">The sequence shown here is derived from an EMBL/GenBank/DDBJ whole genome shotgun (WGS) entry which is preliminary data.</text>
</comment>
<dbReference type="EMBL" id="BFAV01000071">
    <property type="protein sequence ID" value="GBF32931.1"/>
    <property type="molecule type" value="Genomic_DNA"/>
</dbReference>
<proteinExistence type="predicted"/>
<keyword evidence="2" id="KW-1185">Reference proteome</keyword>
<organism evidence="1 2">
    <name type="scientific">Desulfocucumis palustris</name>
    <dbReference type="NCBI Taxonomy" id="1898651"/>
    <lineage>
        <taxon>Bacteria</taxon>
        <taxon>Bacillati</taxon>
        <taxon>Bacillota</taxon>
        <taxon>Clostridia</taxon>
        <taxon>Eubacteriales</taxon>
        <taxon>Desulfocucumaceae</taxon>
        <taxon>Desulfocucumis</taxon>
    </lineage>
</organism>
<dbReference type="Proteomes" id="UP000239549">
    <property type="component" value="Unassembled WGS sequence"/>
</dbReference>
<protein>
    <submittedName>
        <fullName evidence="1">Uncharacterized protein</fullName>
    </submittedName>
</protein>
<gene>
    <name evidence="1" type="ORF">DCCM_2028</name>
</gene>
<reference evidence="2" key="1">
    <citation type="submission" date="2018-02" db="EMBL/GenBank/DDBJ databases">
        <title>Genome sequence of Desulfocucumis palustris strain NAW-5.</title>
        <authorList>
            <person name="Watanabe M."/>
            <person name="Kojima H."/>
            <person name="Fukui M."/>
        </authorList>
    </citation>
    <scope>NUCLEOTIDE SEQUENCE [LARGE SCALE GENOMIC DNA]</scope>
    <source>
        <strain evidence="2">NAW-5</strain>
    </source>
</reference>
<name>A0A2L2XGB2_9FIRM</name>
<dbReference type="AlphaFoldDB" id="A0A2L2XGB2"/>
<sequence length="43" mass="4783">MYKWIKNPAYMAINGLAGKQPQPARQEGTGQLTGNTTIKWYGV</sequence>
<evidence type="ECO:0000313" key="1">
    <source>
        <dbReference type="EMBL" id="GBF32931.1"/>
    </source>
</evidence>